<evidence type="ECO:0000313" key="3">
    <source>
        <dbReference type="Proteomes" id="UP000591131"/>
    </source>
</evidence>
<name>A0A7J6N1U1_PERCH</name>
<accession>A0A7J6N1U1</accession>
<protein>
    <submittedName>
        <fullName evidence="2">Uncharacterized protein</fullName>
    </submittedName>
</protein>
<keyword evidence="3" id="KW-1185">Reference proteome</keyword>
<dbReference type="EMBL" id="JAAPAO010000009">
    <property type="protein sequence ID" value="KAF4677696.1"/>
    <property type="molecule type" value="Genomic_DNA"/>
</dbReference>
<proteinExistence type="predicted"/>
<evidence type="ECO:0000256" key="1">
    <source>
        <dbReference type="SAM" id="MobiDB-lite"/>
    </source>
</evidence>
<reference evidence="2 3" key="1">
    <citation type="submission" date="2020-04" db="EMBL/GenBank/DDBJ databases">
        <title>Perkinsus chesapeaki whole genome sequence.</title>
        <authorList>
            <person name="Bogema D.R."/>
        </authorList>
    </citation>
    <scope>NUCLEOTIDE SEQUENCE [LARGE SCALE GENOMIC DNA]</scope>
    <source>
        <strain evidence="2">ATCC PRA-425</strain>
    </source>
</reference>
<feature type="region of interest" description="Disordered" evidence="1">
    <location>
        <begin position="14"/>
        <end position="34"/>
    </location>
</feature>
<dbReference type="AlphaFoldDB" id="A0A7J6N1U1"/>
<organism evidence="2 3">
    <name type="scientific">Perkinsus chesapeaki</name>
    <name type="common">Clam parasite</name>
    <name type="synonym">Perkinsus andrewsi</name>
    <dbReference type="NCBI Taxonomy" id="330153"/>
    <lineage>
        <taxon>Eukaryota</taxon>
        <taxon>Sar</taxon>
        <taxon>Alveolata</taxon>
        <taxon>Perkinsozoa</taxon>
        <taxon>Perkinsea</taxon>
        <taxon>Perkinsida</taxon>
        <taxon>Perkinsidae</taxon>
        <taxon>Perkinsus</taxon>
    </lineage>
</organism>
<dbReference type="SUPFAM" id="SSF50969">
    <property type="entry name" value="YVTN repeat-like/Quinoprotein amine dehydrogenase"/>
    <property type="match status" value="1"/>
</dbReference>
<feature type="compositionally biased region" description="Acidic residues" evidence="1">
    <location>
        <begin position="21"/>
        <end position="31"/>
    </location>
</feature>
<dbReference type="InterPro" id="IPR011044">
    <property type="entry name" value="Quino_amine_DH_bsu"/>
</dbReference>
<gene>
    <name evidence="2" type="ORF">FOL47_010917</name>
</gene>
<dbReference type="Proteomes" id="UP000591131">
    <property type="component" value="Unassembled WGS sequence"/>
</dbReference>
<sequence>MGADIIAQLWISRKKRKAAGELEEAPTEEEDPHGLATAAIAVQELTTGAEPIPSKAPKEDIQGEEVAALIPLVTELSVLSLMGCSSSVAPAADAYRIADEPPETESHENVPNTPESVPEIFICDLPKEQPAGVETEPGRLVSVSPSSCLVASLTEGRWCLNSGKTLAVFDSSGEQVRLSYSLEEGIIQHMISHLDEVAVITDSRLHILRYNDTSWMTAVRSISDPNLRRRRLLCVDTQWLCWTLHELGHSVWLWDHTSEDRPRHVAFPQDFLLLRGVFLDDYVVLVGKGCILRMHLYNASDVVSLCSPEWADLVFTSVTLADDGFDVISAGGFRVGFTTTGTVRSTSKLRAGSRSIVAAFVNGHYLLENGSVLIGEGEVVDFAEGQVYGFALGDSEDKVIVADNGIFVTVNRENISFKLGCISDKLKSALALPNDEVIAWSNTHIYRFNAGAFIPIVRSVKGVSAMAVSSVSGHVAVASDTSVMIYSSRDAFTSKSRPWLARIMWTDLSGWPCVHLQYSPDGRWLALLLSGDHPSKALVQILSVPAGYQSHILFDSDEVSASELHWCPTSSAVGLYTGAVLRSGWDVISGDPAVLSRSRGSPRCMIGTFNELILIP</sequence>
<comment type="caution">
    <text evidence="2">The sequence shown here is derived from an EMBL/GenBank/DDBJ whole genome shotgun (WGS) entry which is preliminary data.</text>
</comment>
<evidence type="ECO:0000313" key="2">
    <source>
        <dbReference type="EMBL" id="KAF4677696.1"/>
    </source>
</evidence>